<dbReference type="Gene3D" id="3.40.390.30">
    <property type="entry name" value="Metalloproteases ('zincins'), catalytic domain"/>
    <property type="match status" value="1"/>
</dbReference>
<dbReference type="InterPro" id="IPR023091">
    <property type="entry name" value="MetalPrtase_cat_dom_sf_prd"/>
</dbReference>
<comment type="subcellular location">
    <subcellularLocation>
        <location evidence="7">Cytoplasm</location>
    </subcellularLocation>
</comment>
<dbReference type="SUPFAM" id="SSF55486">
    <property type="entry name" value="Metalloproteases ('zincins'), catalytic domain"/>
    <property type="match status" value="1"/>
</dbReference>
<keyword evidence="7" id="KW-0698">rRNA processing</keyword>
<keyword evidence="4 7" id="KW-0255">Endonuclease</keyword>
<evidence type="ECO:0000256" key="6">
    <source>
        <dbReference type="ARBA" id="ARBA00022833"/>
    </source>
</evidence>
<comment type="caution">
    <text evidence="8">The sequence shown here is derived from an EMBL/GenBank/DDBJ whole genome shotgun (WGS) entry which is preliminary data.</text>
</comment>
<dbReference type="InterPro" id="IPR002036">
    <property type="entry name" value="YbeY"/>
</dbReference>
<feature type="binding site" evidence="7">
    <location>
        <position position="112"/>
    </location>
    <ligand>
        <name>Zn(2+)</name>
        <dbReference type="ChEBI" id="CHEBI:29105"/>
        <note>catalytic</note>
    </ligand>
</feature>
<keyword evidence="7" id="KW-0963">Cytoplasm</keyword>
<comment type="cofactor">
    <cofactor evidence="7">
        <name>Zn(2+)</name>
        <dbReference type="ChEBI" id="CHEBI:29105"/>
    </cofactor>
    <text evidence="7">Binds 1 zinc ion.</text>
</comment>
<keyword evidence="7" id="KW-0690">Ribosome biogenesis</keyword>
<protein>
    <recommendedName>
        <fullName evidence="7">Endoribonuclease YbeY</fullName>
        <ecNumber evidence="7">3.1.-.-</ecNumber>
    </recommendedName>
</protein>
<dbReference type="GO" id="GO:0004521">
    <property type="term" value="F:RNA endonuclease activity"/>
    <property type="evidence" value="ECO:0007669"/>
    <property type="project" value="UniProtKB-UniRule"/>
</dbReference>
<dbReference type="GO" id="GO:0008270">
    <property type="term" value="F:zinc ion binding"/>
    <property type="evidence" value="ECO:0007669"/>
    <property type="project" value="UniProtKB-UniRule"/>
</dbReference>
<sequence length="132" mass="15155">MIEINNLTESKIDEEFLRRVAERVLTGEKKRRKGLSIALVTPKHSAELNKRYRGKSKIANILSFEGEGSELGEVIICPQEVRKDAAKYGMMFERALAWMLIHGILHLAGYNHKKERDAKIMGQKELTYLSRI</sequence>
<evidence type="ECO:0000313" key="8">
    <source>
        <dbReference type="EMBL" id="OHA77856.1"/>
    </source>
</evidence>
<evidence type="ECO:0000256" key="5">
    <source>
        <dbReference type="ARBA" id="ARBA00022801"/>
    </source>
</evidence>
<reference evidence="8 9" key="1">
    <citation type="journal article" date="2016" name="Nat. Commun.">
        <title>Thousands of microbial genomes shed light on interconnected biogeochemical processes in an aquifer system.</title>
        <authorList>
            <person name="Anantharaman K."/>
            <person name="Brown C.T."/>
            <person name="Hug L.A."/>
            <person name="Sharon I."/>
            <person name="Castelle C.J."/>
            <person name="Probst A.J."/>
            <person name="Thomas B.C."/>
            <person name="Singh A."/>
            <person name="Wilkins M.J."/>
            <person name="Karaoz U."/>
            <person name="Brodie E.L."/>
            <person name="Williams K.H."/>
            <person name="Hubbard S.S."/>
            <person name="Banfield J.F."/>
        </authorList>
    </citation>
    <scope>NUCLEOTIDE SEQUENCE [LARGE SCALE GENOMIC DNA]</scope>
</reference>
<evidence type="ECO:0000256" key="2">
    <source>
        <dbReference type="ARBA" id="ARBA00022722"/>
    </source>
</evidence>
<evidence type="ECO:0000256" key="3">
    <source>
        <dbReference type="ARBA" id="ARBA00022723"/>
    </source>
</evidence>
<evidence type="ECO:0000256" key="1">
    <source>
        <dbReference type="ARBA" id="ARBA00010875"/>
    </source>
</evidence>
<gene>
    <name evidence="7" type="primary">ybeY</name>
    <name evidence="8" type="ORF">A3J30_02920</name>
</gene>
<dbReference type="NCBIfam" id="TIGR00043">
    <property type="entry name" value="rRNA maturation RNase YbeY"/>
    <property type="match status" value="1"/>
</dbReference>
<dbReference type="HAMAP" id="MF_00009">
    <property type="entry name" value="Endoribonucl_YbeY"/>
    <property type="match status" value="1"/>
</dbReference>
<dbReference type="GO" id="GO:0005737">
    <property type="term" value="C:cytoplasm"/>
    <property type="evidence" value="ECO:0007669"/>
    <property type="project" value="UniProtKB-SubCell"/>
</dbReference>
<dbReference type="AlphaFoldDB" id="A0A1G2RYG8"/>
<evidence type="ECO:0000313" key="9">
    <source>
        <dbReference type="Proteomes" id="UP000178222"/>
    </source>
</evidence>
<comment type="function">
    <text evidence="7">Single strand-specific metallo-endoribonuclease involved in late-stage 70S ribosome quality control and in maturation of the 3' terminus of the 16S rRNA.</text>
</comment>
<dbReference type="GO" id="GO:0006364">
    <property type="term" value="P:rRNA processing"/>
    <property type="evidence" value="ECO:0007669"/>
    <property type="project" value="UniProtKB-UniRule"/>
</dbReference>
<comment type="similarity">
    <text evidence="1 7">Belongs to the endoribonuclease YbeY family.</text>
</comment>
<dbReference type="PANTHER" id="PTHR46986">
    <property type="entry name" value="ENDORIBONUCLEASE YBEY, CHLOROPLASTIC"/>
    <property type="match status" value="1"/>
</dbReference>
<accession>A0A1G2RYG8</accession>
<organism evidence="8 9">
    <name type="scientific">Candidatus Wildermuthbacteria bacterium RIFCSPLOWO2_02_FULL_47_9c</name>
    <dbReference type="NCBI Taxonomy" id="1802466"/>
    <lineage>
        <taxon>Bacteria</taxon>
        <taxon>Candidatus Wildermuthiibacteriota</taxon>
    </lineage>
</organism>
<name>A0A1G2RYG8_9BACT</name>
<keyword evidence="6 7" id="KW-0862">Zinc</keyword>
<feature type="binding site" evidence="7">
    <location>
        <position position="106"/>
    </location>
    <ligand>
        <name>Zn(2+)</name>
        <dbReference type="ChEBI" id="CHEBI:29105"/>
        <note>catalytic</note>
    </ligand>
</feature>
<dbReference type="PROSITE" id="PS01306">
    <property type="entry name" value="UPF0054"/>
    <property type="match status" value="1"/>
</dbReference>
<evidence type="ECO:0000256" key="4">
    <source>
        <dbReference type="ARBA" id="ARBA00022759"/>
    </source>
</evidence>
<dbReference type="InterPro" id="IPR020549">
    <property type="entry name" value="YbeY_CS"/>
</dbReference>
<dbReference type="EMBL" id="MHUL01000002">
    <property type="protein sequence ID" value="OHA77856.1"/>
    <property type="molecule type" value="Genomic_DNA"/>
</dbReference>
<proteinExistence type="inferred from homology"/>
<keyword evidence="2 7" id="KW-0540">Nuclease</keyword>
<dbReference type="PANTHER" id="PTHR46986:SF1">
    <property type="entry name" value="ENDORIBONUCLEASE YBEY, CHLOROPLASTIC"/>
    <property type="match status" value="1"/>
</dbReference>
<feature type="binding site" evidence="7">
    <location>
        <position position="102"/>
    </location>
    <ligand>
        <name>Zn(2+)</name>
        <dbReference type="ChEBI" id="CHEBI:29105"/>
        <note>catalytic</note>
    </ligand>
</feature>
<dbReference type="EC" id="3.1.-.-" evidence="7"/>
<keyword evidence="3 7" id="KW-0479">Metal-binding</keyword>
<evidence type="ECO:0000256" key="7">
    <source>
        <dbReference type="HAMAP-Rule" id="MF_00009"/>
    </source>
</evidence>
<keyword evidence="5 7" id="KW-0378">Hydrolase</keyword>
<dbReference type="Proteomes" id="UP000178222">
    <property type="component" value="Unassembled WGS sequence"/>
</dbReference>
<dbReference type="Pfam" id="PF02130">
    <property type="entry name" value="YbeY"/>
    <property type="match status" value="1"/>
</dbReference>
<dbReference type="GO" id="GO:0004222">
    <property type="term" value="F:metalloendopeptidase activity"/>
    <property type="evidence" value="ECO:0007669"/>
    <property type="project" value="InterPro"/>
</dbReference>